<gene>
    <name evidence="2" type="ORF">A3E17_01970</name>
</gene>
<evidence type="ECO:0000313" key="3">
    <source>
        <dbReference type="Proteomes" id="UP000178993"/>
    </source>
</evidence>
<evidence type="ECO:0000313" key="2">
    <source>
        <dbReference type="EMBL" id="OGD01172.1"/>
    </source>
</evidence>
<keyword evidence="1" id="KW-0812">Transmembrane</keyword>
<keyword evidence="1" id="KW-0472">Membrane</keyword>
<evidence type="ECO:0000256" key="1">
    <source>
        <dbReference type="SAM" id="Phobius"/>
    </source>
</evidence>
<proteinExistence type="predicted"/>
<reference evidence="2 3" key="1">
    <citation type="journal article" date="2016" name="Nat. Commun.">
        <title>Thousands of microbial genomes shed light on interconnected biogeochemical processes in an aquifer system.</title>
        <authorList>
            <person name="Anantharaman K."/>
            <person name="Brown C.T."/>
            <person name="Hug L.A."/>
            <person name="Sharon I."/>
            <person name="Castelle C.J."/>
            <person name="Probst A.J."/>
            <person name="Thomas B.C."/>
            <person name="Singh A."/>
            <person name="Wilkins M.J."/>
            <person name="Karaoz U."/>
            <person name="Brodie E.L."/>
            <person name="Williams K.H."/>
            <person name="Hubbard S.S."/>
            <person name="Banfield J.F."/>
        </authorList>
    </citation>
    <scope>NUCLEOTIDE SEQUENCE [LARGE SCALE GENOMIC DNA]</scope>
</reference>
<keyword evidence="1" id="KW-1133">Transmembrane helix</keyword>
<organism evidence="2 3">
    <name type="scientific">Candidatus Amesbacteria bacterium RIFCSPHIGHO2_12_FULL_48_14</name>
    <dbReference type="NCBI Taxonomy" id="1797257"/>
    <lineage>
        <taxon>Bacteria</taxon>
        <taxon>Candidatus Amesiibacteriota</taxon>
    </lineage>
</organism>
<feature type="transmembrane region" description="Helical" evidence="1">
    <location>
        <begin position="45"/>
        <end position="64"/>
    </location>
</feature>
<accession>A0A1F4Z4F5</accession>
<protein>
    <submittedName>
        <fullName evidence="2">Uncharacterized protein</fullName>
    </submittedName>
</protein>
<dbReference type="AlphaFoldDB" id="A0A1F4Z4F5"/>
<sequence length="65" mass="7430">MPYTGPETIVYSIRGYLRQRLRDKQIFHTAEYLYPAKVRPDALEIGLGLVGISACCLLSYLLLLR</sequence>
<dbReference type="Proteomes" id="UP000178993">
    <property type="component" value="Unassembled WGS sequence"/>
</dbReference>
<name>A0A1F4Z4F5_9BACT</name>
<dbReference type="EMBL" id="MEXL01000050">
    <property type="protein sequence ID" value="OGD01172.1"/>
    <property type="molecule type" value="Genomic_DNA"/>
</dbReference>
<comment type="caution">
    <text evidence="2">The sequence shown here is derived from an EMBL/GenBank/DDBJ whole genome shotgun (WGS) entry which is preliminary data.</text>
</comment>